<organism evidence="2 3">
    <name type="scientific">Hymenobacter algoricola</name>
    <dbReference type="NCBI Taxonomy" id="486267"/>
    <lineage>
        <taxon>Bacteria</taxon>
        <taxon>Pseudomonadati</taxon>
        <taxon>Bacteroidota</taxon>
        <taxon>Cytophagia</taxon>
        <taxon>Cytophagales</taxon>
        <taxon>Hymenobacteraceae</taxon>
        <taxon>Hymenobacter</taxon>
    </lineage>
</organism>
<gene>
    <name evidence="2" type="ORF">GCM10022406_39410</name>
</gene>
<dbReference type="RefSeq" id="WP_345117678.1">
    <property type="nucleotide sequence ID" value="NZ_BAABDH010000112.1"/>
</dbReference>
<protein>
    <recommendedName>
        <fullName evidence="4">Replication protein</fullName>
    </recommendedName>
</protein>
<dbReference type="EMBL" id="BAABDH010000112">
    <property type="protein sequence ID" value="GAA3953835.1"/>
    <property type="molecule type" value="Genomic_DNA"/>
</dbReference>
<evidence type="ECO:0000313" key="2">
    <source>
        <dbReference type="EMBL" id="GAA3953835.1"/>
    </source>
</evidence>
<comment type="caution">
    <text evidence="2">The sequence shown here is derived from an EMBL/GenBank/DDBJ whole genome shotgun (WGS) entry which is preliminary data.</text>
</comment>
<name>A0ABP7NTQ3_9BACT</name>
<evidence type="ECO:0000313" key="3">
    <source>
        <dbReference type="Proteomes" id="UP001499909"/>
    </source>
</evidence>
<evidence type="ECO:0008006" key="4">
    <source>
        <dbReference type="Google" id="ProtNLM"/>
    </source>
</evidence>
<sequence length="456" mass="51475">MLRPTLLPLDSIRLSWHSLVETLRLQQAPRVHKRSAHVVLGKARPEATIITRPKAVCDGGKETGLTLIQMVRQMVQRLLSQAVLSEALVDANGRFQLPPLSVNARKLMERRGLSEVTMRSHLKQLQLAGLIKARKFRGTRANFHVWINPDFVWEVPVDSLKSVVGAGSECTQGAPFSDPNHKNLSLTEVLEPLKPLQFQVVRVDKLPLHPETGTPLLEPEGCIEPGTAPHDAGQAAKSRHRGRAAARKASETPGNEQAVTAARRARAGAYVARFYQYTRTMLYSHLPPFSPMEEQWAKLAIWKGQYYPMLDATPEAQWDRMHELMLRRVDLAYWYFQRHPDSYPSLPWVEITAGQGYFDAGNMNGFERTRLWIGRKMNKPKGGLTALDKALDTAVREIQQRRDLDRGLKVQASDRAKRLSLETLHWTHRTLTNSLAGEQGLFCLAARLEQLGLMHP</sequence>
<keyword evidence="3" id="KW-1185">Reference proteome</keyword>
<reference evidence="3" key="1">
    <citation type="journal article" date="2019" name="Int. J. Syst. Evol. Microbiol.">
        <title>The Global Catalogue of Microorganisms (GCM) 10K type strain sequencing project: providing services to taxonomists for standard genome sequencing and annotation.</title>
        <authorList>
            <consortium name="The Broad Institute Genomics Platform"/>
            <consortium name="The Broad Institute Genome Sequencing Center for Infectious Disease"/>
            <person name="Wu L."/>
            <person name="Ma J."/>
        </authorList>
    </citation>
    <scope>NUCLEOTIDE SEQUENCE [LARGE SCALE GENOMIC DNA]</scope>
    <source>
        <strain evidence="3">JCM 17214</strain>
    </source>
</reference>
<evidence type="ECO:0000256" key="1">
    <source>
        <dbReference type="SAM" id="MobiDB-lite"/>
    </source>
</evidence>
<accession>A0ABP7NTQ3</accession>
<feature type="compositionally biased region" description="Basic residues" evidence="1">
    <location>
        <begin position="237"/>
        <end position="246"/>
    </location>
</feature>
<feature type="region of interest" description="Disordered" evidence="1">
    <location>
        <begin position="226"/>
        <end position="259"/>
    </location>
</feature>
<proteinExistence type="predicted"/>
<dbReference type="Proteomes" id="UP001499909">
    <property type="component" value="Unassembled WGS sequence"/>
</dbReference>